<dbReference type="Proteomes" id="UP000631034">
    <property type="component" value="Unassembled WGS sequence"/>
</dbReference>
<comment type="caution">
    <text evidence="3">The sequence shown here is derived from an EMBL/GenBank/DDBJ whole genome shotgun (WGS) entry which is preliminary data.</text>
</comment>
<feature type="region of interest" description="Disordered" evidence="1">
    <location>
        <begin position="97"/>
        <end position="139"/>
    </location>
</feature>
<sequence length="139" mass="15289">MNTESTLPANGFKGMTNERCPYLPCHPGVRREFNCLFCYCPLYAYQCIGPYKIFIDKHGTARKDCSACTLPHDGYEGSWKFIQHGMQKLVLWDGKPSRAEQRKAAAREGLPENDTASGSPESDAASGSTGDTPPKPLLS</sequence>
<keyword evidence="4" id="KW-1185">Reference proteome</keyword>
<evidence type="ECO:0000313" key="3">
    <source>
        <dbReference type="EMBL" id="MBE1236145.1"/>
    </source>
</evidence>
<feature type="domain" description="Cysteine-rich small" evidence="2">
    <location>
        <begin position="15"/>
        <end position="74"/>
    </location>
</feature>
<organism evidence="3 4">
    <name type="scientific">Phaeovibrio sulfidiphilus</name>
    <dbReference type="NCBI Taxonomy" id="1220600"/>
    <lineage>
        <taxon>Bacteria</taxon>
        <taxon>Pseudomonadati</taxon>
        <taxon>Pseudomonadota</taxon>
        <taxon>Alphaproteobacteria</taxon>
        <taxon>Rhodospirillales</taxon>
        <taxon>Rhodospirillaceae</taxon>
        <taxon>Phaeovibrio</taxon>
    </lineage>
</organism>
<dbReference type="InterPro" id="IPR007212">
    <property type="entry name" value="Zf-like"/>
</dbReference>
<dbReference type="EMBL" id="JACZHT010000001">
    <property type="protein sequence ID" value="MBE1236145.1"/>
    <property type="molecule type" value="Genomic_DNA"/>
</dbReference>
<dbReference type="RefSeq" id="WP_192533025.1">
    <property type="nucleotide sequence ID" value="NZ_JACZHT010000001.1"/>
</dbReference>
<evidence type="ECO:0000259" key="2">
    <source>
        <dbReference type="Pfam" id="PF04071"/>
    </source>
</evidence>
<reference evidence="3" key="1">
    <citation type="submission" date="2020-10" db="EMBL/GenBank/DDBJ databases">
        <title>Genome sequence of the unusual species of purple photosynthetic bacteria, Phaeovibrio sulfidiphilus DSM 23193, type strain.</title>
        <authorList>
            <person name="Kyndt J.A."/>
            <person name="Meyer T.E."/>
        </authorList>
    </citation>
    <scope>NUCLEOTIDE SEQUENCE</scope>
    <source>
        <strain evidence="3">DSM 23193</strain>
    </source>
</reference>
<dbReference type="AlphaFoldDB" id="A0A8J6YKE2"/>
<evidence type="ECO:0000313" key="4">
    <source>
        <dbReference type="Proteomes" id="UP000631034"/>
    </source>
</evidence>
<protein>
    <recommendedName>
        <fullName evidence="2">Cysteine-rich small domain-containing protein</fullName>
    </recommendedName>
</protein>
<accession>A0A8J6YKE2</accession>
<feature type="compositionally biased region" description="Polar residues" evidence="1">
    <location>
        <begin position="114"/>
        <end position="131"/>
    </location>
</feature>
<name>A0A8J6YKE2_9PROT</name>
<gene>
    <name evidence="3" type="ORF">IHV25_00525</name>
</gene>
<evidence type="ECO:0000256" key="1">
    <source>
        <dbReference type="SAM" id="MobiDB-lite"/>
    </source>
</evidence>
<dbReference type="Pfam" id="PF04071">
    <property type="entry name" value="zf-like"/>
    <property type="match status" value="1"/>
</dbReference>
<feature type="compositionally biased region" description="Basic and acidic residues" evidence="1">
    <location>
        <begin position="97"/>
        <end position="110"/>
    </location>
</feature>
<proteinExistence type="predicted"/>